<proteinExistence type="predicted"/>
<evidence type="ECO:0000313" key="3">
    <source>
        <dbReference type="Proteomes" id="UP000289954"/>
    </source>
</evidence>
<evidence type="ECO:0000256" key="1">
    <source>
        <dbReference type="SAM" id="MobiDB-lite"/>
    </source>
</evidence>
<accession>A0A402DP47</accession>
<protein>
    <submittedName>
        <fullName evidence="2">Uncharacterized protein</fullName>
    </submittedName>
</protein>
<gene>
    <name evidence="2" type="ORF">CBZ_09510</name>
</gene>
<keyword evidence="3" id="KW-1185">Reference proteome</keyword>
<name>A0A402DP47_9CELL</name>
<dbReference type="Proteomes" id="UP000289954">
    <property type="component" value="Unassembled WGS sequence"/>
</dbReference>
<feature type="region of interest" description="Disordered" evidence="1">
    <location>
        <begin position="216"/>
        <end position="238"/>
    </location>
</feature>
<dbReference type="EMBL" id="BIMR01000056">
    <property type="protein sequence ID" value="GCE75895.1"/>
    <property type="molecule type" value="Genomic_DNA"/>
</dbReference>
<dbReference type="OrthoDB" id="3268465at2"/>
<comment type="caution">
    <text evidence="2">The sequence shown here is derived from an EMBL/GenBank/DDBJ whole genome shotgun (WGS) entry which is preliminary data.</text>
</comment>
<dbReference type="AlphaFoldDB" id="A0A402DP47"/>
<reference evidence="2 3" key="1">
    <citation type="submission" date="2019-01" db="EMBL/GenBank/DDBJ databases">
        <title>Draft genome sequence of Cellulomonas takizawaensis strain TKZ-21.</title>
        <authorList>
            <person name="Yamamura H."/>
            <person name="Hayashi T."/>
            <person name="Hamada M."/>
            <person name="Serisawa Y."/>
            <person name="Matsuyama K."/>
            <person name="Nakagawa Y."/>
            <person name="Otoguro M."/>
            <person name="Yanagida F."/>
            <person name="Hayakawa M."/>
        </authorList>
    </citation>
    <scope>NUCLEOTIDE SEQUENCE [LARGE SCALE GENOMIC DNA]</scope>
    <source>
        <strain evidence="2 3">NBRC12680</strain>
    </source>
</reference>
<dbReference type="RefSeq" id="WP_130780500.1">
    <property type="nucleotide sequence ID" value="NZ_BIMR01000056.1"/>
</dbReference>
<evidence type="ECO:0000313" key="2">
    <source>
        <dbReference type="EMBL" id="GCE75895.1"/>
    </source>
</evidence>
<sequence>MTDDLPRLPAADPALRRRHLLGLPDGIGADEVEVLAISRFAQAHWEDVVADVPQQRGFVRPVTAALGIRTVTAAAPTVQALRLARLSRLAGPYAVSPEDAVGLGLPATTVVVYDLDAPRERGAKPYPGGDRDGLKRAFPDGLPVREEERVVQWLVACARRLGGAVRIGESGVVLTPDVDGTIDLTLFADRWLEPSQALAVVQSVVPRARLSEASGRWEGPQAGVGRASTSGAGGVTEAGGSGLRAALERYGVEDADERQRLMAEAAAFDEIMRATPPPAESYGVLVDLGVDGTISVEAATETELPPLLGDLPWTAGGVVAYRVHWEPLLVEELEMEKPSFPHKVARGRAAPQVQAVARALHGALGGEIADEADFLVDPADL</sequence>
<organism evidence="2 3">
    <name type="scientific">Cellulomonas biazotea</name>
    <dbReference type="NCBI Taxonomy" id="1709"/>
    <lineage>
        <taxon>Bacteria</taxon>
        <taxon>Bacillati</taxon>
        <taxon>Actinomycetota</taxon>
        <taxon>Actinomycetes</taxon>
        <taxon>Micrococcales</taxon>
        <taxon>Cellulomonadaceae</taxon>
        <taxon>Cellulomonas</taxon>
    </lineage>
</organism>